<dbReference type="SMART" id="SM00740">
    <property type="entry name" value="PASTA"/>
    <property type="match status" value="2"/>
</dbReference>
<gene>
    <name evidence="5" type="ORF">H9649_02505</name>
</gene>
<keyword evidence="3" id="KW-0472">Membrane</keyword>
<comment type="caution">
    <text evidence="5">The sequence shown here is derived from an EMBL/GenBank/DDBJ whole genome shotgun (WGS) entry which is preliminary data.</text>
</comment>
<evidence type="ECO:0000259" key="4">
    <source>
        <dbReference type="PROSITE" id="PS51178"/>
    </source>
</evidence>
<dbReference type="PANTHER" id="PTHR30627:SF26">
    <property type="entry name" value="PENICILLIN-BINDING PROTEIN 2B"/>
    <property type="match status" value="1"/>
</dbReference>
<dbReference type="Pfam" id="PF03793">
    <property type="entry name" value="PASTA"/>
    <property type="match status" value="1"/>
</dbReference>
<evidence type="ECO:0000313" key="6">
    <source>
        <dbReference type="Proteomes" id="UP000626786"/>
    </source>
</evidence>
<dbReference type="SUPFAM" id="SSF56601">
    <property type="entry name" value="beta-lactamase/transpeptidase-like"/>
    <property type="match status" value="1"/>
</dbReference>
<name>A0ABR8U5X5_9BACL</name>
<dbReference type="Pfam" id="PF00905">
    <property type="entry name" value="Transpeptidase"/>
    <property type="match status" value="1"/>
</dbReference>
<dbReference type="CDD" id="cd06575">
    <property type="entry name" value="PASTA_Pbp2x-like_2"/>
    <property type="match status" value="1"/>
</dbReference>
<dbReference type="InterPro" id="IPR036138">
    <property type="entry name" value="PBP_dimer_sf"/>
</dbReference>
<feature type="domain" description="PASTA" evidence="4">
    <location>
        <begin position="593"/>
        <end position="654"/>
    </location>
</feature>
<dbReference type="Gene3D" id="3.30.70.2110">
    <property type="match status" value="1"/>
</dbReference>
<dbReference type="SUPFAM" id="SSF54184">
    <property type="entry name" value="Penicillin-binding protein 2x (pbp-2x), c-terminal domain"/>
    <property type="match status" value="2"/>
</dbReference>
<dbReference type="PANTHER" id="PTHR30627">
    <property type="entry name" value="PEPTIDOGLYCAN D,D-TRANSPEPTIDASE"/>
    <property type="match status" value="1"/>
</dbReference>
<dbReference type="InterPro" id="IPR005311">
    <property type="entry name" value="PBP_dimer"/>
</dbReference>
<dbReference type="InterPro" id="IPR050515">
    <property type="entry name" value="Beta-lactam/transpept"/>
</dbReference>
<dbReference type="Proteomes" id="UP000626786">
    <property type="component" value="Unassembled WGS sequence"/>
</dbReference>
<organism evidence="5 6">
    <name type="scientific">Sporosarcina quadrami</name>
    <dbReference type="NCBI Taxonomy" id="2762234"/>
    <lineage>
        <taxon>Bacteria</taxon>
        <taxon>Bacillati</taxon>
        <taxon>Bacillota</taxon>
        <taxon>Bacilli</taxon>
        <taxon>Bacillales</taxon>
        <taxon>Caryophanaceae</taxon>
        <taxon>Sporosarcina</taxon>
    </lineage>
</organism>
<dbReference type="SUPFAM" id="SSF56519">
    <property type="entry name" value="Penicillin binding protein dimerisation domain"/>
    <property type="match status" value="1"/>
</dbReference>
<sequence length="734" mass="81363">MFLIFGGLFLLLFGRLLSIQITGQAEGRQLAMMAEAKYAKEAILKAERGEIVDRNGELIASDTLSYRLIAILAESATEKNAKKARHVVNYEKTAELLSRFIPMEEEKILGQMTSAVAKNTDDYKVYQTEFGKAGRDINHETMLAIKEAADKEEVTGLQFIEDKKRFYPNGDFASYLIGFAMKEENADKKITTVGKMGLEKTYNDLLTGVNGKMDYKTDFWGFVLPKTEKQIMPAKDGMTIQLTIDKTIQNFVEDAMNQVQEKYTPAKMLVVVANPKTGEIYAMSQRPSFHPGTREGLTENWLNDAVENTVEPGSTMKMFTLAAAIEEEKWDPMAEYQSGQYTIYDKTIRDVNKTGWGRITFLEGFQRSSNVSMAYLLERMGDRTFIEYLKGFGFGERVGIDLPHEASGILLDINPSERLTTSYGQGTTVTPIQMIQAATAIANDGKMMKPYVIDKIIDPNTKKTVEDHQPEERKSPISKATAKQVREILASTVTSEAGTGKKFALSDYTVGGKTGTAEIPKKQGRGYLAGDGNYLYSFLGMAPIDDPQLLTYVIVQQPQLEIGQYGSDPVSELFTTIMDSSLKYMNIVPEDSGVSNTVSLINNVDKDSATATDTILEQGFTPILIGEGGKVISQYPEKGTKLTKGSIVLLETTGKTTLPNFSGWSKKMVLSFKMLSGLDIRLNGDGYVVEQSLSQGSVISEKDPVVLQLRSPEMQFTPREFEEDAEEVEEIIGG</sequence>
<dbReference type="InterPro" id="IPR001460">
    <property type="entry name" value="PCN-bd_Tpept"/>
</dbReference>
<dbReference type="PROSITE" id="PS51178">
    <property type="entry name" value="PASTA"/>
    <property type="match status" value="1"/>
</dbReference>
<dbReference type="Gene3D" id="3.40.710.10">
    <property type="entry name" value="DD-peptidase/beta-lactamase superfamily"/>
    <property type="match status" value="1"/>
</dbReference>
<dbReference type="Gene3D" id="2.20.70.70">
    <property type="match status" value="1"/>
</dbReference>
<dbReference type="EMBL" id="JACSQN010000002">
    <property type="protein sequence ID" value="MBD7983439.1"/>
    <property type="molecule type" value="Genomic_DNA"/>
</dbReference>
<evidence type="ECO:0000256" key="3">
    <source>
        <dbReference type="ARBA" id="ARBA00023136"/>
    </source>
</evidence>
<keyword evidence="6" id="KW-1185">Reference proteome</keyword>
<protein>
    <submittedName>
        <fullName evidence="5">PASTA domain-containing protein</fullName>
    </submittedName>
</protein>
<dbReference type="Pfam" id="PF03717">
    <property type="entry name" value="PBP_dimer"/>
    <property type="match status" value="1"/>
</dbReference>
<accession>A0ABR8U5X5</accession>
<reference evidence="5 6" key="1">
    <citation type="submission" date="2020-08" db="EMBL/GenBank/DDBJ databases">
        <title>A Genomic Blueprint of the Chicken Gut Microbiome.</title>
        <authorList>
            <person name="Gilroy R."/>
            <person name="Ravi A."/>
            <person name="Getino M."/>
            <person name="Pursley I."/>
            <person name="Horton D.L."/>
            <person name="Alikhan N.-F."/>
            <person name="Baker D."/>
            <person name="Gharbi K."/>
            <person name="Hall N."/>
            <person name="Watson M."/>
            <person name="Adriaenssens E.M."/>
            <person name="Foster-Nyarko E."/>
            <person name="Jarju S."/>
            <person name="Secka A."/>
            <person name="Antonio M."/>
            <person name="Oren A."/>
            <person name="Chaudhuri R."/>
            <person name="La Ragione R.M."/>
            <person name="Hildebrand F."/>
            <person name="Pallen M.J."/>
        </authorList>
    </citation>
    <scope>NUCLEOTIDE SEQUENCE [LARGE SCALE GENOMIC DNA]</scope>
    <source>
        <strain evidence="5 6">Sa2YVA2</strain>
    </source>
</reference>
<evidence type="ECO:0000256" key="2">
    <source>
        <dbReference type="ARBA" id="ARBA00007171"/>
    </source>
</evidence>
<dbReference type="Gene3D" id="3.90.1310.10">
    <property type="entry name" value="Penicillin-binding protein 2a (Domain 2)"/>
    <property type="match status" value="1"/>
</dbReference>
<dbReference type="InterPro" id="IPR012338">
    <property type="entry name" value="Beta-lactam/transpept-like"/>
</dbReference>
<proteinExistence type="inferred from homology"/>
<dbReference type="InterPro" id="IPR005543">
    <property type="entry name" value="PASTA_dom"/>
</dbReference>
<evidence type="ECO:0000313" key="5">
    <source>
        <dbReference type="EMBL" id="MBD7983439.1"/>
    </source>
</evidence>
<dbReference type="RefSeq" id="WP_191693081.1">
    <property type="nucleotide sequence ID" value="NZ_JACSQN010000002.1"/>
</dbReference>
<comment type="similarity">
    <text evidence="2">Belongs to the transpeptidase family.</text>
</comment>
<evidence type="ECO:0000256" key="1">
    <source>
        <dbReference type="ARBA" id="ARBA00004370"/>
    </source>
</evidence>
<comment type="subcellular location">
    <subcellularLocation>
        <location evidence="1">Membrane</location>
    </subcellularLocation>
</comment>